<organism evidence="1 2">
    <name type="scientific">Ensete ventricosum</name>
    <name type="common">Abyssinian banana</name>
    <name type="synonym">Musa ensete</name>
    <dbReference type="NCBI Taxonomy" id="4639"/>
    <lineage>
        <taxon>Eukaryota</taxon>
        <taxon>Viridiplantae</taxon>
        <taxon>Streptophyta</taxon>
        <taxon>Embryophyta</taxon>
        <taxon>Tracheophyta</taxon>
        <taxon>Spermatophyta</taxon>
        <taxon>Magnoliopsida</taxon>
        <taxon>Liliopsida</taxon>
        <taxon>Zingiberales</taxon>
        <taxon>Musaceae</taxon>
        <taxon>Ensete</taxon>
    </lineage>
</organism>
<dbReference type="Proteomes" id="UP000287651">
    <property type="component" value="Unassembled WGS sequence"/>
</dbReference>
<reference evidence="1 2" key="1">
    <citation type="journal article" date="2014" name="Agronomy (Basel)">
        <title>A Draft Genome Sequence for Ensete ventricosum, the Drought-Tolerant Tree Against Hunger.</title>
        <authorList>
            <person name="Harrison J."/>
            <person name="Moore K.A."/>
            <person name="Paszkiewicz K."/>
            <person name="Jones T."/>
            <person name="Grant M."/>
            <person name="Ambacheew D."/>
            <person name="Muzemil S."/>
            <person name="Studholme D.J."/>
        </authorList>
    </citation>
    <scope>NUCLEOTIDE SEQUENCE [LARGE SCALE GENOMIC DNA]</scope>
</reference>
<comment type="caution">
    <text evidence="1">The sequence shown here is derived from an EMBL/GenBank/DDBJ whole genome shotgun (WGS) entry which is preliminary data.</text>
</comment>
<accession>A0A426X932</accession>
<proteinExistence type="predicted"/>
<name>A0A426X932_ENSVE</name>
<sequence>MEKEESRMERLLKLCVAHGISLTSPREACCLFVVSTTFHVVASSNTVLDRFLPSDWQSLPTQPIGNHLSPTFLLPSATHSRVWAIQSFLESHATSSAPPSPQDLTIIVLALAPSTDRILPPPG</sequence>
<gene>
    <name evidence="1" type="ORF">B296_00053094</name>
</gene>
<dbReference type="AlphaFoldDB" id="A0A426X932"/>
<protein>
    <submittedName>
        <fullName evidence="1">Uncharacterized protein</fullName>
    </submittedName>
</protein>
<evidence type="ECO:0000313" key="1">
    <source>
        <dbReference type="EMBL" id="RRT35991.1"/>
    </source>
</evidence>
<dbReference type="EMBL" id="AMZH03024206">
    <property type="protein sequence ID" value="RRT35991.1"/>
    <property type="molecule type" value="Genomic_DNA"/>
</dbReference>
<evidence type="ECO:0000313" key="2">
    <source>
        <dbReference type="Proteomes" id="UP000287651"/>
    </source>
</evidence>